<reference evidence="3" key="1">
    <citation type="submission" date="2021-02" db="EMBL/GenBank/DDBJ databases">
        <authorList>
            <person name="Nowell W R."/>
        </authorList>
    </citation>
    <scope>NUCLEOTIDE SEQUENCE</scope>
</reference>
<dbReference type="InterPro" id="IPR004302">
    <property type="entry name" value="Cellulose/chitin-bd_N"/>
</dbReference>
<keyword evidence="4" id="KW-1185">Reference proteome</keyword>
<evidence type="ECO:0000256" key="1">
    <source>
        <dbReference type="SAM" id="SignalP"/>
    </source>
</evidence>
<name>A0A815LSL2_ADIRI</name>
<accession>A0A815LSL2</accession>
<dbReference type="AlphaFoldDB" id="A0A815LSL2"/>
<feature type="domain" description="Chitin-binding type-4" evidence="2">
    <location>
        <begin position="23"/>
        <end position="222"/>
    </location>
</feature>
<proteinExistence type="predicted"/>
<dbReference type="Pfam" id="PF03067">
    <property type="entry name" value="LPMO_10"/>
    <property type="match status" value="1"/>
</dbReference>
<keyword evidence="1" id="KW-0732">Signal</keyword>
<comment type="caution">
    <text evidence="3">The sequence shown here is derived from an EMBL/GenBank/DDBJ whole genome shotgun (WGS) entry which is preliminary data.</text>
</comment>
<sequence length="379" mass="41898">MLRFGSLFCCLQCLYLIGQVCGHGYLADPPARSSAWLFDKTFDQCCRYYNHAQMFCGGAYRQWTVNGGKCSICGEAYDLKDKLFDLGGKMYLGKIVRTYTQGATIPVTVILTANHLGVFEFRVCNIDNDPNQDATQACLNLNLLNVTIETSPTGVDRESTQYPVSRLAATVHLNVTLPPNLVCKHCVFQWKYRTGNSWGSSNGKACLGCGRENEEFYGCSDIAIRSANESAQIERAEAATKSSNMTVPTSAPIAQTTAVSEVSLRKCRSAATFSETFDLSSIMNRYCETVCSENCSSDKILGNSVLYEACVATCAPTSDVNKRLNKTEVSSSDKTILLFEAETYKQRLPLPATLRAIRKHTVRSNVIHDWGCELRLVTR</sequence>
<evidence type="ECO:0000313" key="3">
    <source>
        <dbReference type="EMBL" id="CAF1408161.1"/>
    </source>
</evidence>
<dbReference type="Proteomes" id="UP000663828">
    <property type="component" value="Unassembled WGS sequence"/>
</dbReference>
<feature type="chain" id="PRO_5032351978" description="Chitin-binding type-4 domain-containing protein" evidence="1">
    <location>
        <begin position="23"/>
        <end position="379"/>
    </location>
</feature>
<protein>
    <recommendedName>
        <fullName evidence="2">Chitin-binding type-4 domain-containing protein</fullName>
    </recommendedName>
</protein>
<organism evidence="3 4">
    <name type="scientific">Adineta ricciae</name>
    <name type="common">Rotifer</name>
    <dbReference type="NCBI Taxonomy" id="249248"/>
    <lineage>
        <taxon>Eukaryota</taxon>
        <taxon>Metazoa</taxon>
        <taxon>Spiralia</taxon>
        <taxon>Gnathifera</taxon>
        <taxon>Rotifera</taxon>
        <taxon>Eurotatoria</taxon>
        <taxon>Bdelloidea</taxon>
        <taxon>Adinetida</taxon>
        <taxon>Adinetidae</taxon>
        <taxon>Adineta</taxon>
    </lineage>
</organism>
<evidence type="ECO:0000313" key="4">
    <source>
        <dbReference type="Proteomes" id="UP000663828"/>
    </source>
</evidence>
<dbReference type="EMBL" id="CAJNOR010003381">
    <property type="protein sequence ID" value="CAF1408161.1"/>
    <property type="molecule type" value="Genomic_DNA"/>
</dbReference>
<evidence type="ECO:0000259" key="2">
    <source>
        <dbReference type="Pfam" id="PF03067"/>
    </source>
</evidence>
<feature type="signal peptide" evidence="1">
    <location>
        <begin position="1"/>
        <end position="22"/>
    </location>
</feature>
<gene>
    <name evidence="3" type="ORF">XAT740_LOCUS34526</name>
</gene>